<feature type="domain" description="Cyclin N-terminal" evidence="6">
    <location>
        <begin position="66"/>
        <end position="122"/>
    </location>
</feature>
<dbReference type="Gene3D" id="1.10.472.10">
    <property type="entry name" value="Cyclin-like"/>
    <property type="match status" value="2"/>
</dbReference>
<keyword evidence="9" id="KW-1185">Reference proteome</keyword>
<evidence type="ECO:0000313" key="9">
    <source>
        <dbReference type="Proteomes" id="UP001187192"/>
    </source>
</evidence>
<evidence type="ECO:0000256" key="3">
    <source>
        <dbReference type="ARBA" id="ARBA00023127"/>
    </source>
</evidence>
<dbReference type="SUPFAM" id="SSF47954">
    <property type="entry name" value="Cyclin-like"/>
    <property type="match status" value="1"/>
</dbReference>
<reference evidence="8" key="1">
    <citation type="submission" date="2023-07" db="EMBL/GenBank/DDBJ databases">
        <title>draft genome sequence of fig (Ficus carica).</title>
        <authorList>
            <person name="Takahashi T."/>
            <person name="Nishimura K."/>
        </authorList>
    </citation>
    <scope>NUCLEOTIDE SEQUENCE</scope>
</reference>
<evidence type="ECO:0000256" key="4">
    <source>
        <dbReference type="ARBA" id="ARBA00023306"/>
    </source>
</evidence>
<dbReference type="InterPro" id="IPR036915">
    <property type="entry name" value="Cyclin-like_sf"/>
</dbReference>
<dbReference type="EMBL" id="BTGU01000004">
    <property type="protein sequence ID" value="GMN34314.1"/>
    <property type="molecule type" value="Genomic_DNA"/>
</dbReference>
<dbReference type="InterPro" id="IPR039361">
    <property type="entry name" value="Cyclin"/>
</dbReference>
<dbReference type="Pfam" id="PF00134">
    <property type="entry name" value="Cyclin_N"/>
    <property type="match status" value="1"/>
</dbReference>
<dbReference type="Pfam" id="PF02984">
    <property type="entry name" value="Cyclin_C"/>
    <property type="match status" value="1"/>
</dbReference>
<dbReference type="AlphaFoldDB" id="A0AA88DD95"/>
<evidence type="ECO:0000256" key="2">
    <source>
        <dbReference type="ARBA" id="ARBA00022618"/>
    </source>
</evidence>
<comment type="caution">
    <text evidence="8">The sequence shown here is derived from an EMBL/GenBank/DDBJ whole genome shotgun (WGS) entry which is preliminary data.</text>
</comment>
<dbReference type="PANTHER" id="PTHR10177">
    <property type="entry name" value="CYCLINS"/>
    <property type="match status" value="1"/>
</dbReference>
<feature type="domain" description="Cyclin C-terminal" evidence="7">
    <location>
        <begin position="125"/>
        <end position="187"/>
    </location>
</feature>
<keyword evidence="2" id="KW-0132">Cell division</keyword>
<dbReference type="InterPro" id="IPR004367">
    <property type="entry name" value="Cyclin_C-dom"/>
</dbReference>
<name>A0AA88DD95_FICCA</name>
<evidence type="ECO:0000256" key="1">
    <source>
        <dbReference type="ARBA" id="ARBA00011177"/>
    </source>
</evidence>
<evidence type="ECO:0000313" key="8">
    <source>
        <dbReference type="EMBL" id="GMN34314.1"/>
    </source>
</evidence>
<sequence>MSTNSPEDCSNPNLHCDEAFDEVVYQDSDVTFDHILCPDSDSIPDEDSSIVSAFDSEVDQKGKGWPFQLLSVACLALAAKMEEISVPLLLDLQMKEPKFLFKPKTIQKMELMIMTILKWRLRAITPFDFVHYLVSKLSCFGLIQFEHFNHVVSHTSHIIVLTCRVVEFIDYPPSAIAAAAVLCAADQYADERILGCFHQRVSRVRKGEKMLQADEGEYLPIATHEKAKIDSVTAKSFWCNWYS</sequence>
<keyword evidence="4" id="KW-0131">Cell cycle</keyword>
<dbReference type="InterPro" id="IPR006671">
    <property type="entry name" value="Cyclin_N"/>
</dbReference>
<dbReference type="Proteomes" id="UP001187192">
    <property type="component" value="Unassembled WGS sequence"/>
</dbReference>
<dbReference type="GO" id="GO:0051301">
    <property type="term" value="P:cell division"/>
    <property type="evidence" value="ECO:0007669"/>
    <property type="project" value="UniProtKB-KW"/>
</dbReference>
<keyword evidence="3" id="KW-0195">Cyclin</keyword>
<evidence type="ECO:0000259" key="6">
    <source>
        <dbReference type="Pfam" id="PF00134"/>
    </source>
</evidence>
<organism evidence="8 9">
    <name type="scientific">Ficus carica</name>
    <name type="common">Common fig</name>
    <dbReference type="NCBI Taxonomy" id="3494"/>
    <lineage>
        <taxon>Eukaryota</taxon>
        <taxon>Viridiplantae</taxon>
        <taxon>Streptophyta</taxon>
        <taxon>Embryophyta</taxon>
        <taxon>Tracheophyta</taxon>
        <taxon>Spermatophyta</taxon>
        <taxon>Magnoliopsida</taxon>
        <taxon>eudicotyledons</taxon>
        <taxon>Gunneridae</taxon>
        <taxon>Pentapetalae</taxon>
        <taxon>rosids</taxon>
        <taxon>fabids</taxon>
        <taxon>Rosales</taxon>
        <taxon>Moraceae</taxon>
        <taxon>Ficeae</taxon>
        <taxon>Ficus</taxon>
    </lineage>
</organism>
<proteinExistence type="predicted"/>
<gene>
    <name evidence="8" type="ORF">TIFTF001_004625</name>
</gene>
<comment type="subunit">
    <text evidence="1">Interacts with the CDC2 protein kinase to form a serine/threonine kinase holoenzyme complex also known as maturation promoting factor (MPF). The cyclin subunit imparts substrate specificity to the complex.</text>
</comment>
<protein>
    <recommendedName>
        <fullName evidence="5">B-like cyclin</fullName>
    </recommendedName>
</protein>
<accession>A0AA88DD95</accession>
<evidence type="ECO:0000259" key="7">
    <source>
        <dbReference type="Pfam" id="PF02984"/>
    </source>
</evidence>
<evidence type="ECO:0000256" key="5">
    <source>
        <dbReference type="ARBA" id="ARBA00032263"/>
    </source>
</evidence>